<organism evidence="7 8">
    <name type="scientific">Carboxylicivirga mesophila</name>
    <dbReference type="NCBI Taxonomy" id="1166478"/>
    <lineage>
        <taxon>Bacteria</taxon>
        <taxon>Pseudomonadati</taxon>
        <taxon>Bacteroidota</taxon>
        <taxon>Bacteroidia</taxon>
        <taxon>Marinilabiliales</taxon>
        <taxon>Marinilabiliaceae</taxon>
        <taxon>Carboxylicivirga</taxon>
    </lineage>
</organism>
<dbReference type="SUPFAM" id="SSF88659">
    <property type="entry name" value="Sigma3 and sigma4 domains of RNA polymerase sigma factors"/>
    <property type="match status" value="1"/>
</dbReference>
<dbReference type="InterPro" id="IPR036388">
    <property type="entry name" value="WH-like_DNA-bd_sf"/>
</dbReference>
<dbReference type="Pfam" id="PF04542">
    <property type="entry name" value="Sigma70_r2"/>
    <property type="match status" value="1"/>
</dbReference>
<feature type="domain" description="RNA polymerase sigma factor 70 region 4 type 2" evidence="6">
    <location>
        <begin position="128"/>
        <end position="177"/>
    </location>
</feature>
<evidence type="ECO:0000259" key="5">
    <source>
        <dbReference type="Pfam" id="PF04542"/>
    </source>
</evidence>
<proteinExistence type="inferred from homology"/>
<dbReference type="EMBL" id="JAGUCN010000001">
    <property type="protein sequence ID" value="MBS2210021.1"/>
    <property type="molecule type" value="Genomic_DNA"/>
</dbReference>
<dbReference type="InterPro" id="IPR014327">
    <property type="entry name" value="RNA_pol_sigma70_bacteroid"/>
</dbReference>
<feature type="domain" description="RNA polymerase sigma-70 region 2" evidence="5">
    <location>
        <begin position="25"/>
        <end position="88"/>
    </location>
</feature>
<dbReference type="SUPFAM" id="SSF88946">
    <property type="entry name" value="Sigma2 domain of RNA polymerase sigma factors"/>
    <property type="match status" value="1"/>
</dbReference>
<keyword evidence="2" id="KW-0805">Transcription regulation</keyword>
<comment type="caution">
    <text evidence="7">The sequence shown here is derived from an EMBL/GenBank/DDBJ whole genome shotgun (WGS) entry which is preliminary data.</text>
</comment>
<comment type="similarity">
    <text evidence="1">Belongs to the sigma-70 factor family. ECF subfamily.</text>
</comment>
<evidence type="ECO:0000256" key="2">
    <source>
        <dbReference type="ARBA" id="ARBA00023015"/>
    </source>
</evidence>
<dbReference type="InterPro" id="IPR039425">
    <property type="entry name" value="RNA_pol_sigma-70-like"/>
</dbReference>
<dbReference type="InterPro" id="IPR013325">
    <property type="entry name" value="RNA_pol_sigma_r2"/>
</dbReference>
<dbReference type="Gene3D" id="1.10.1740.10">
    <property type="match status" value="1"/>
</dbReference>
<reference evidence="7 8" key="1">
    <citation type="journal article" date="2014" name="Int. J. Syst. Evol. Microbiol.">
        <title>Carboxylicivirga gen. nov. in the family Marinilabiliaceae with two novel species, Carboxylicivirga mesophila sp. nov. and Carboxylicivirga taeanensis sp. nov., and reclassification of Cytophaga fermentans as Saccharicrinis fermentans gen. nov., comb. nov.</title>
        <authorList>
            <person name="Yang S.H."/>
            <person name="Seo H.S."/>
            <person name="Woo J.H."/>
            <person name="Oh H.M."/>
            <person name="Jang H."/>
            <person name="Lee J.H."/>
            <person name="Kim S.J."/>
            <person name="Kwon K.K."/>
        </authorList>
    </citation>
    <scope>NUCLEOTIDE SEQUENCE [LARGE SCALE GENOMIC DNA]</scope>
    <source>
        <strain evidence="7 8">JCM 18290</strain>
    </source>
</reference>
<evidence type="ECO:0000313" key="8">
    <source>
        <dbReference type="Proteomes" id="UP000721861"/>
    </source>
</evidence>
<evidence type="ECO:0000256" key="1">
    <source>
        <dbReference type="ARBA" id="ARBA00010641"/>
    </source>
</evidence>
<sequence length="201" mass="24167">MENKTSNIELLDKIRQGDEHAFEQLFKRYFERLFLFASNIVKDEILAKDIVQEVYIKFWEKRRSIEPINIEAFLYRLVRNQCISHIRHIKVVSNTQQKFSHLKNTEELYRIDFVRDEPYVVIEKELEEEIARVIEALPLRCREVFVLSRIEGLKYGEIAEKLDLRVKNVEKHISKALTIFREHFEGRIPLALFVLIMKNYL</sequence>
<dbReference type="PANTHER" id="PTHR43133:SF46">
    <property type="entry name" value="RNA POLYMERASE SIGMA-70 FACTOR ECF SUBFAMILY"/>
    <property type="match status" value="1"/>
</dbReference>
<name>A0ABS5K4T5_9BACT</name>
<dbReference type="Pfam" id="PF08281">
    <property type="entry name" value="Sigma70_r4_2"/>
    <property type="match status" value="1"/>
</dbReference>
<dbReference type="InterPro" id="IPR014284">
    <property type="entry name" value="RNA_pol_sigma-70_dom"/>
</dbReference>
<accession>A0ABS5K4T5</accession>
<dbReference type="PANTHER" id="PTHR43133">
    <property type="entry name" value="RNA POLYMERASE ECF-TYPE SIGMA FACTO"/>
    <property type="match status" value="1"/>
</dbReference>
<evidence type="ECO:0000259" key="6">
    <source>
        <dbReference type="Pfam" id="PF08281"/>
    </source>
</evidence>
<dbReference type="InterPro" id="IPR013324">
    <property type="entry name" value="RNA_pol_sigma_r3/r4-like"/>
</dbReference>
<dbReference type="RefSeq" id="WP_212224184.1">
    <property type="nucleotide sequence ID" value="NZ_JAGUCN010000001.1"/>
</dbReference>
<dbReference type="InterPro" id="IPR013249">
    <property type="entry name" value="RNA_pol_sigma70_r4_t2"/>
</dbReference>
<protein>
    <submittedName>
        <fullName evidence="7">RNA polymerase sigma-70 factor</fullName>
    </submittedName>
</protein>
<dbReference type="NCBIfam" id="TIGR02985">
    <property type="entry name" value="Sig70_bacteroi1"/>
    <property type="match status" value="1"/>
</dbReference>
<evidence type="ECO:0000313" key="7">
    <source>
        <dbReference type="EMBL" id="MBS2210021.1"/>
    </source>
</evidence>
<evidence type="ECO:0000256" key="4">
    <source>
        <dbReference type="ARBA" id="ARBA00023163"/>
    </source>
</evidence>
<keyword evidence="3" id="KW-0731">Sigma factor</keyword>
<dbReference type="Gene3D" id="1.10.10.10">
    <property type="entry name" value="Winged helix-like DNA-binding domain superfamily/Winged helix DNA-binding domain"/>
    <property type="match status" value="1"/>
</dbReference>
<keyword evidence="8" id="KW-1185">Reference proteome</keyword>
<dbReference type="Proteomes" id="UP000721861">
    <property type="component" value="Unassembled WGS sequence"/>
</dbReference>
<gene>
    <name evidence="7" type="ORF">KEM09_01310</name>
</gene>
<dbReference type="InterPro" id="IPR007627">
    <property type="entry name" value="RNA_pol_sigma70_r2"/>
</dbReference>
<dbReference type="NCBIfam" id="TIGR02937">
    <property type="entry name" value="sigma70-ECF"/>
    <property type="match status" value="1"/>
</dbReference>
<keyword evidence="4" id="KW-0804">Transcription</keyword>
<evidence type="ECO:0000256" key="3">
    <source>
        <dbReference type="ARBA" id="ARBA00023082"/>
    </source>
</evidence>